<dbReference type="InterPro" id="IPR019349">
    <property type="entry name" value="Ribosomal_mS35_mit"/>
</dbReference>
<dbReference type="PANTHER" id="PTHR13490">
    <property type="entry name" value="MITOCHONDRIAL 28S RIBOSOMAL PROTEIN S28"/>
    <property type="match status" value="1"/>
</dbReference>
<organism evidence="3 4">
    <name type="scientific">Amylocarpus encephaloides</name>
    <dbReference type="NCBI Taxonomy" id="45428"/>
    <lineage>
        <taxon>Eukaryota</taxon>
        <taxon>Fungi</taxon>
        <taxon>Dikarya</taxon>
        <taxon>Ascomycota</taxon>
        <taxon>Pezizomycotina</taxon>
        <taxon>Leotiomycetes</taxon>
        <taxon>Helotiales</taxon>
        <taxon>Helotiales incertae sedis</taxon>
        <taxon>Amylocarpus</taxon>
    </lineage>
</organism>
<reference evidence="3" key="1">
    <citation type="journal article" date="2021" name="IMA Fungus">
        <title>Genomic characterization of three marine fungi, including Emericellopsis atlantica sp. nov. with signatures of a generalist lifestyle and marine biomass degradation.</title>
        <authorList>
            <person name="Hagestad O.C."/>
            <person name="Hou L."/>
            <person name="Andersen J.H."/>
            <person name="Hansen E.H."/>
            <person name="Altermark B."/>
            <person name="Li C."/>
            <person name="Kuhnert E."/>
            <person name="Cox R.J."/>
            <person name="Crous P.W."/>
            <person name="Spatafora J.W."/>
            <person name="Lail K."/>
            <person name="Amirebrahimi M."/>
            <person name="Lipzen A."/>
            <person name="Pangilinan J."/>
            <person name="Andreopoulos W."/>
            <person name="Hayes R.D."/>
            <person name="Ng V."/>
            <person name="Grigoriev I.V."/>
            <person name="Jackson S.A."/>
            <person name="Sutton T.D.S."/>
            <person name="Dobson A.D.W."/>
            <person name="Rama T."/>
        </authorList>
    </citation>
    <scope>NUCLEOTIDE SEQUENCE</scope>
    <source>
        <strain evidence="3">TRa018bII</strain>
    </source>
</reference>
<dbReference type="InterPro" id="IPR039848">
    <property type="entry name" value="Ribosomal_mS35_mt"/>
</dbReference>
<proteinExistence type="predicted"/>
<keyword evidence="3" id="KW-0689">Ribosomal protein</keyword>
<evidence type="ECO:0000256" key="1">
    <source>
        <dbReference type="SAM" id="MobiDB-lite"/>
    </source>
</evidence>
<dbReference type="Pfam" id="PF10213">
    <property type="entry name" value="MRP-S28"/>
    <property type="match status" value="1"/>
</dbReference>
<name>A0A9P7YQG4_9HELO</name>
<evidence type="ECO:0000313" key="4">
    <source>
        <dbReference type="Proteomes" id="UP000824998"/>
    </source>
</evidence>
<dbReference type="OrthoDB" id="283424at2759"/>
<dbReference type="Proteomes" id="UP000824998">
    <property type="component" value="Unassembled WGS sequence"/>
</dbReference>
<gene>
    <name evidence="3" type="ORF">BJ875DRAFT_451907</name>
</gene>
<evidence type="ECO:0000313" key="3">
    <source>
        <dbReference type="EMBL" id="KAG9238084.1"/>
    </source>
</evidence>
<protein>
    <submittedName>
        <fullName evidence="3">37S ribosomal protein S24, mitochondrial</fullName>
    </submittedName>
</protein>
<evidence type="ECO:0000259" key="2">
    <source>
        <dbReference type="Pfam" id="PF10213"/>
    </source>
</evidence>
<comment type="caution">
    <text evidence="3">The sequence shown here is derived from an EMBL/GenBank/DDBJ whole genome shotgun (WGS) entry which is preliminary data.</text>
</comment>
<feature type="region of interest" description="Disordered" evidence="1">
    <location>
        <begin position="345"/>
        <end position="374"/>
    </location>
</feature>
<feature type="domain" description="Small ribosomal subunit protein mS35 mitochondrial conserved" evidence="2">
    <location>
        <begin position="181"/>
        <end position="301"/>
    </location>
</feature>
<dbReference type="EMBL" id="MU251375">
    <property type="protein sequence ID" value="KAG9238084.1"/>
    <property type="molecule type" value="Genomic_DNA"/>
</dbReference>
<keyword evidence="3" id="KW-0687">Ribonucleoprotein</keyword>
<keyword evidence="4" id="KW-1185">Reference proteome</keyword>
<dbReference type="GO" id="GO:0003735">
    <property type="term" value="F:structural constituent of ribosome"/>
    <property type="evidence" value="ECO:0007669"/>
    <property type="project" value="InterPro"/>
</dbReference>
<dbReference type="PANTHER" id="PTHR13490:SF0">
    <property type="entry name" value="SMALL RIBOSOMAL SUBUNIT PROTEIN MS35"/>
    <property type="match status" value="1"/>
</dbReference>
<sequence length="374" mass="43046">MARCDNYQPHQKTPIMATALQGLYLLAARSCSCSQISYPHAARSIGGRRLFSTTPAVLRRIRGGPAEDKAALTSLAQKHGLDLSVWDAENERIRREIEEGLEADIDYGPAAPDLPFSRKKLKETFLNMGEQEPFEDDGFMEDDQDDVTSIAHRELEQHREWRHYARLAAWEMPLLSKLAKPFKLPSSDMPLRFRYTTYMGEHHPAEKKVVLQFTPSDIPNLTPIQRMKLRKLLGTRFNPEKDTARMSCEMYETQAQNKRYLGDLVESLIAEARDPKDTFEDVPLDTRHHQFKPKLQFPKEWIMKEDRKRDIEIHREKFLLKDRHREALGLLVDGSKVIHEALKKAREEPQPETLMAGKGGKALGKGGRRLAIKR</sequence>
<dbReference type="GO" id="GO:0032543">
    <property type="term" value="P:mitochondrial translation"/>
    <property type="evidence" value="ECO:0007669"/>
    <property type="project" value="InterPro"/>
</dbReference>
<dbReference type="GO" id="GO:0005763">
    <property type="term" value="C:mitochondrial small ribosomal subunit"/>
    <property type="evidence" value="ECO:0007669"/>
    <property type="project" value="TreeGrafter"/>
</dbReference>
<accession>A0A9P7YQG4</accession>
<dbReference type="AlphaFoldDB" id="A0A9P7YQG4"/>